<proteinExistence type="predicted"/>
<feature type="region of interest" description="Disordered" evidence="1">
    <location>
        <begin position="58"/>
        <end position="156"/>
    </location>
</feature>
<dbReference type="EMBL" id="KV417272">
    <property type="protein sequence ID" value="KZO99496.1"/>
    <property type="molecule type" value="Genomic_DNA"/>
</dbReference>
<gene>
    <name evidence="2" type="ORF">CALVIDRAFT_561355</name>
</gene>
<evidence type="ECO:0000256" key="1">
    <source>
        <dbReference type="SAM" id="MobiDB-lite"/>
    </source>
</evidence>
<dbReference type="AlphaFoldDB" id="A0A167Q7K5"/>
<protein>
    <submittedName>
        <fullName evidence="2">Uncharacterized protein</fullName>
    </submittedName>
</protein>
<reference evidence="2 3" key="1">
    <citation type="journal article" date="2016" name="Mol. Biol. Evol.">
        <title>Comparative Genomics of Early-Diverging Mushroom-Forming Fungi Provides Insights into the Origins of Lignocellulose Decay Capabilities.</title>
        <authorList>
            <person name="Nagy L.G."/>
            <person name="Riley R."/>
            <person name="Tritt A."/>
            <person name="Adam C."/>
            <person name="Daum C."/>
            <person name="Floudas D."/>
            <person name="Sun H."/>
            <person name="Yadav J.S."/>
            <person name="Pangilinan J."/>
            <person name="Larsson K.H."/>
            <person name="Matsuura K."/>
            <person name="Barry K."/>
            <person name="Labutti K."/>
            <person name="Kuo R."/>
            <person name="Ohm R.A."/>
            <person name="Bhattacharya S.S."/>
            <person name="Shirouzu T."/>
            <person name="Yoshinaga Y."/>
            <person name="Martin F.M."/>
            <person name="Grigoriev I.V."/>
            <person name="Hibbett D.S."/>
        </authorList>
    </citation>
    <scope>NUCLEOTIDE SEQUENCE [LARGE SCALE GENOMIC DNA]</scope>
    <source>
        <strain evidence="2 3">TUFC12733</strain>
    </source>
</reference>
<name>A0A167Q7K5_CALVF</name>
<accession>A0A167Q7K5</accession>
<feature type="compositionally biased region" description="Polar residues" evidence="1">
    <location>
        <begin position="368"/>
        <end position="390"/>
    </location>
</feature>
<evidence type="ECO:0000313" key="3">
    <source>
        <dbReference type="Proteomes" id="UP000076738"/>
    </source>
</evidence>
<feature type="compositionally biased region" description="Basic and acidic residues" evidence="1">
    <location>
        <begin position="74"/>
        <end position="88"/>
    </location>
</feature>
<evidence type="ECO:0000313" key="2">
    <source>
        <dbReference type="EMBL" id="KZO99496.1"/>
    </source>
</evidence>
<keyword evidence="3" id="KW-1185">Reference proteome</keyword>
<feature type="compositionally biased region" description="Low complexity" evidence="1">
    <location>
        <begin position="257"/>
        <end position="279"/>
    </location>
</feature>
<feature type="region of interest" description="Disordered" evidence="1">
    <location>
        <begin position="247"/>
        <end position="323"/>
    </location>
</feature>
<dbReference type="OrthoDB" id="2537141at2759"/>
<feature type="region of interest" description="Disordered" evidence="1">
    <location>
        <begin position="347"/>
        <end position="390"/>
    </location>
</feature>
<feature type="compositionally biased region" description="Pro residues" evidence="1">
    <location>
        <begin position="309"/>
        <end position="318"/>
    </location>
</feature>
<dbReference type="Proteomes" id="UP000076738">
    <property type="component" value="Unassembled WGS sequence"/>
</dbReference>
<feature type="compositionally biased region" description="Basic and acidic residues" evidence="1">
    <location>
        <begin position="347"/>
        <end position="356"/>
    </location>
</feature>
<sequence length="609" mass="66925">MTLQPLLNQDAIEHGSEENIRISAVRRWVDSQRQYAHIYAVEGAEEVAKWAKPTGTFPPTAAITSKKEKFRRHYTPDEEQEHRLTERRERRRAKAAIMHNKLDTSAASLPTKSEKPSKSSHKRKPETPPLSVEGATDDSLSDVHESKKNGKKKQKAMPTAIGLLNNLMPSNIGKDRITLKPSPTVGVFNKGKASGKVVLTENNRHNRRGRDLVFSEAKFFNKKQLWPTRSSSSSETSERRVNQVSNYFARDGKENQPPECSKPSRRSSSSPISSWSASPPRKPQAQIENATGETSGHKVASEPTLQAPAEPPPNPIPDPSQANHSTKLIEATGKGDRILDNEAQKLAEVPDQKKEQNQPAVTKPSLEVSGQISSHPSRTSLPAADSTLSSAPRESLDVLIAACSGSISLEADDEAWRPLSQSMPSRTVNCSSHVHTQHTVPNADSILPPFLLPSLADYGAYMQPDSEEDYALSDDDRQQDACCMAHFWDNEGEYAAINDAVLSATELDYEMIGVDHEFDATLANYGGTAFISDGYVADNGVHYDEEPHAVEDILSGYDSPIESFSDDASEFLDAFSVGRTLLGAGLTPVKTEQAWNTSSQSPLWPRRRA</sequence>
<organism evidence="2 3">
    <name type="scientific">Calocera viscosa (strain TUFC12733)</name>
    <dbReference type="NCBI Taxonomy" id="1330018"/>
    <lineage>
        <taxon>Eukaryota</taxon>
        <taxon>Fungi</taxon>
        <taxon>Dikarya</taxon>
        <taxon>Basidiomycota</taxon>
        <taxon>Agaricomycotina</taxon>
        <taxon>Dacrymycetes</taxon>
        <taxon>Dacrymycetales</taxon>
        <taxon>Dacrymycetaceae</taxon>
        <taxon>Calocera</taxon>
    </lineage>
</organism>
<dbReference type="STRING" id="1330018.A0A167Q7K5"/>